<evidence type="ECO:0000313" key="1">
    <source>
        <dbReference type="EMBL" id="BCF88780.1"/>
    </source>
</evidence>
<dbReference type="KEGG" id="plad:PPGU16_18470"/>
<keyword evidence="2" id="KW-1185">Reference proteome</keyword>
<proteinExistence type="predicted"/>
<dbReference type="InterPro" id="IPR038706">
    <property type="entry name" value="Type_VI_SciN-like_sf"/>
</dbReference>
<organism evidence="1 2">
    <name type="scientific">Paraburkholderia largidicola</name>
    <dbReference type="NCBI Taxonomy" id="3014751"/>
    <lineage>
        <taxon>Bacteria</taxon>
        <taxon>Pseudomonadati</taxon>
        <taxon>Pseudomonadota</taxon>
        <taxon>Betaproteobacteria</taxon>
        <taxon>Burkholderiales</taxon>
        <taxon>Burkholderiaceae</taxon>
        <taxon>Paraburkholderia</taxon>
    </lineage>
</organism>
<name>A0A7I8BKV2_9BURK</name>
<dbReference type="Proteomes" id="UP000510888">
    <property type="component" value="Chromosome 1"/>
</dbReference>
<keyword evidence="1" id="KW-0449">Lipoprotein</keyword>
<dbReference type="EMBL" id="AP023174">
    <property type="protein sequence ID" value="BCF88780.1"/>
    <property type="molecule type" value="Genomic_DNA"/>
</dbReference>
<sequence length="189" mass="20777">MRSGARRTFPRSTLASLLPMRPSSRVIALASVLGLAACASNDPKAVHEPVKMDLTVTASSTVNPDDQKRAAPIVVRIYELKNADAFNAADFFSLQGKDKTVLADDLVVRDQFQLRPGETRYIERNAEQATTTLGVIAAYRDLPNAVWRATWSLPPAPPAAWYRFAPKLKLTINLDTSAIKITDAQQQNK</sequence>
<dbReference type="Gene3D" id="2.60.40.4150">
    <property type="entry name" value="Type VI secretion system, lipoprotein SciN"/>
    <property type="match status" value="1"/>
</dbReference>
<dbReference type="AlphaFoldDB" id="A0A7I8BKV2"/>
<accession>A0A7I8BKV2</accession>
<dbReference type="InterPro" id="IPR017734">
    <property type="entry name" value="T6SS_SciN"/>
</dbReference>
<gene>
    <name evidence="1" type="ORF">PPGU16_18470</name>
</gene>
<dbReference type="PANTHER" id="PTHR37625">
    <property type="entry name" value="OUTER MEMBRANE LIPOPROTEIN-RELATED"/>
    <property type="match status" value="1"/>
</dbReference>
<dbReference type="Pfam" id="PF12790">
    <property type="entry name" value="T6SS-SciN"/>
    <property type="match status" value="1"/>
</dbReference>
<dbReference type="NCBIfam" id="TIGR03352">
    <property type="entry name" value="VI_chp_3"/>
    <property type="match status" value="1"/>
</dbReference>
<reference evidence="1 2" key="1">
    <citation type="journal article" date="2020" name="Genes (Basel)">
        <title>Genomic Comparison of Insect Gut Symbionts from Divergent Burkholderia Subclades.</title>
        <authorList>
            <person name="Takeshita K."/>
            <person name="Kikuchi Y."/>
        </authorList>
    </citation>
    <scope>NUCLEOTIDE SEQUENCE [LARGE SCALE GENOMIC DNA]</scope>
    <source>
        <strain evidence="1 2">PGU16</strain>
    </source>
</reference>
<protein>
    <submittedName>
        <fullName evidence="1">Type VI secretion lipoprotein</fullName>
    </submittedName>
</protein>
<dbReference type="PANTHER" id="PTHR37625:SF4">
    <property type="entry name" value="OUTER MEMBRANE LIPOPROTEIN"/>
    <property type="match status" value="1"/>
</dbReference>
<evidence type="ECO:0000313" key="2">
    <source>
        <dbReference type="Proteomes" id="UP000510888"/>
    </source>
</evidence>